<evidence type="ECO:0000313" key="2">
    <source>
        <dbReference type="Proteomes" id="UP000799770"/>
    </source>
</evidence>
<proteinExistence type="predicted"/>
<dbReference type="AlphaFoldDB" id="A0A6A5ZMJ9"/>
<reference evidence="1" key="1">
    <citation type="journal article" date="2020" name="Stud. Mycol.">
        <title>101 Dothideomycetes genomes: a test case for predicting lifestyles and emergence of pathogens.</title>
        <authorList>
            <person name="Haridas S."/>
            <person name="Albert R."/>
            <person name="Binder M."/>
            <person name="Bloem J."/>
            <person name="Labutti K."/>
            <person name="Salamov A."/>
            <person name="Andreopoulos B."/>
            <person name="Baker S."/>
            <person name="Barry K."/>
            <person name="Bills G."/>
            <person name="Bluhm B."/>
            <person name="Cannon C."/>
            <person name="Castanera R."/>
            <person name="Culley D."/>
            <person name="Daum C."/>
            <person name="Ezra D."/>
            <person name="Gonzalez J."/>
            <person name="Henrissat B."/>
            <person name="Kuo A."/>
            <person name="Liang C."/>
            <person name="Lipzen A."/>
            <person name="Lutzoni F."/>
            <person name="Magnuson J."/>
            <person name="Mondo S."/>
            <person name="Nolan M."/>
            <person name="Ohm R."/>
            <person name="Pangilinan J."/>
            <person name="Park H.-J."/>
            <person name="Ramirez L."/>
            <person name="Alfaro M."/>
            <person name="Sun H."/>
            <person name="Tritt A."/>
            <person name="Yoshinaga Y."/>
            <person name="Zwiers L.-H."/>
            <person name="Turgeon B."/>
            <person name="Goodwin S."/>
            <person name="Spatafora J."/>
            <person name="Crous P."/>
            <person name="Grigoriev I."/>
        </authorList>
    </citation>
    <scope>NUCLEOTIDE SEQUENCE</scope>
    <source>
        <strain evidence="1">CBS 627.86</strain>
    </source>
</reference>
<gene>
    <name evidence="1" type="ORF">BDV96DRAFT_595680</name>
</gene>
<dbReference type="Proteomes" id="UP000799770">
    <property type="component" value="Unassembled WGS sequence"/>
</dbReference>
<dbReference type="EMBL" id="ML977314">
    <property type="protein sequence ID" value="KAF2120093.1"/>
    <property type="molecule type" value="Genomic_DNA"/>
</dbReference>
<keyword evidence="2" id="KW-1185">Reference proteome</keyword>
<protein>
    <submittedName>
        <fullName evidence="1">Uncharacterized protein</fullName>
    </submittedName>
</protein>
<evidence type="ECO:0000313" key="1">
    <source>
        <dbReference type="EMBL" id="KAF2120093.1"/>
    </source>
</evidence>
<sequence>MSLKISFDTETELIAGKGATSINDSDIWYIIKYTTKEGKEGEGIMMRPPNEIHPLIKVWKRMRKVTGKILKQELLKKYKEDCTEKDLEDVKILPEFKKQWDAEDGGWAGGAQTVGGLFPYQRLILLITDLSAVGTRAREIWSEGGTVMD</sequence>
<name>A0A6A5ZMJ9_9PLEO</name>
<accession>A0A6A5ZMJ9</accession>
<organism evidence="1 2">
    <name type="scientific">Lophiotrema nucula</name>
    <dbReference type="NCBI Taxonomy" id="690887"/>
    <lineage>
        <taxon>Eukaryota</taxon>
        <taxon>Fungi</taxon>
        <taxon>Dikarya</taxon>
        <taxon>Ascomycota</taxon>
        <taxon>Pezizomycotina</taxon>
        <taxon>Dothideomycetes</taxon>
        <taxon>Pleosporomycetidae</taxon>
        <taxon>Pleosporales</taxon>
        <taxon>Lophiotremataceae</taxon>
        <taxon>Lophiotrema</taxon>
    </lineage>
</organism>